<dbReference type="PROSITE" id="PS50054">
    <property type="entry name" value="TYR_PHOSPHATASE_DUAL"/>
    <property type="match status" value="1"/>
</dbReference>
<dbReference type="Pfam" id="PF22785">
    <property type="entry name" value="Tc-R-P"/>
    <property type="match status" value="1"/>
</dbReference>
<reference evidence="4" key="1">
    <citation type="journal article" date="2011" name="Environ. Microbiol.">
        <title>Time-series analyses of Monterey Bay coastal microbial picoplankton using a 'genome proxy' microarray.</title>
        <authorList>
            <person name="Rich V.I."/>
            <person name="Pham V.D."/>
            <person name="Eppley J."/>
            <person name="Shi Y."/>
            <person name="DeLong E.F."/>
        </authorList>
    </citation>
    <scope>NUCLEOTIDE SEQUENCE</scope>
</reference>
<dbReference type="InterPro" id="IPR016130">
    <property type="entry name" value="Tyr_Pase_AS"/>
</dbReference>
<feature type="domain" description="Tyrosine-protein phosphatase" evidence="2">
    <location>
        <begin position="4"/>
        <end position="158"/>
    </location>
</feature>
<evidence type="ECO:0000259" key="3">
    <source>
        <dbReference type="PROSITE" id="PS50056"/>
    </source>
</evidence>
<dbReference type="GO" id="GO:0004725">
    <property type="term" value="F:protein tyrosine phosphatase activity"/>
    <property type="evidence" value="ECO:0007669"/>
    <property type="project" value="InterPro"/>
</dbReference>
<protein>
    <submittedName>
        <fullName evidence="4">Predicted protein-tyrosine phosphatase</fullName>
    </submittedName>
</protein>
<dbReference type="CDD" id="cd14504">
    <property type="entry name" value="DUSP23"/>
    <property type="match status" value="1"/>
</dbReference>
<dbReference type="PANTHER" id="PTHR23339">
    <property type="entry name" value="TYROSINE SPECIFIC PROTEIN PHOSPHATASE AND DUAL SPECIFICITY PROTEIN PHOSPHATASE"/>
    <property type="match status" value="1"/>
</dbReference>
<dbReference type="SUPFAM" id="SSF52799">
    <property type="entry name" value="(Phosphotyrosine protein) phosphatases II"/>
    <property type="match status" value="1"/>
</dbReference>
<dbReference type="SMART" id="SM00195">
    <property type="entry name" value="DSPc"/>
    <property type="match status" value="1"/>
</dbReference>
<proteinExistence type="predicted"/>
<evidence type="ECO:0000259" key="2">
    <source>
        <dbReference type="PROSITE" id="PS50054"/>
    </source>
</evidence>
<dbReference type="InterPro" id="IPR000387">
    <property type="entry name" value="Tyr_Pase_dom"/>
</dbReference>
<dbReference type="InterPro" id="IPR020422">
    <property type="entry name" value="TYR_PHOSPHATASE_DUAL_dom"/>
</dbReference>
<evidence type="ECO:0000313" key="4">
    <source>
        <dbReference type="EMBL" id="ADI17517.1"/>
    </source>
</evidence>
<keyword evidence="1" id="KW-0378">Hydrolase</keyword>
<dbReference type="PROSITE" id="PS50056">
    <property type="entry name" value="TYR_PHOSPHATASE_2"/>
    <property type="match status" value="1"/>
</dbReference>
<dbReference type="FunFam" id="3.90.190.10:FF:000157">
    <property type="entry name" value="Protein-tyrosine phosphatase"/>
    <property type="match status" value="1"/>
</dbReference>
<feature type="domain" description="Tyrosine specific protein phosphatases" evidence="3">
    <location>
        <begin position="82"/>
        <end position="146"/>
    </location>
</feature>
<dbReference type="EMBL" id="GU474867">
    <property type="protein sequence ID" value="ADI17517.1"/>
    <property type="molecule type" value="Genomic_DNA"/>
</dbReference>
<dbReference type="InterPro" id="IPR003595">
    <property type="entry name" value="Tyr_Pase_cat"/>
</dbReference>
<dbReference type="AlphaFoldDB" id="E0XSX6"/>
<dbReference type="PROSITE" id="PS00383">
    <property type="entry name" value="TYR_PHOSPHATASE_1"/>
    <property type="match status" value="1"/>
</dbReference>
<name>E0XSX6_9BACT</name>
<sequence>MIPNFGWIMEKKLAGSGDVAGWQSGNTSIVRQNLAWLEEQGLRAIVTLTESSLDGSVLNEFDIVYKHMPITDMSAPQLSSINEFVAFSGDCIERNKPVLVHCSAGLGRTGTMLSCFLVNTGMDPLDAITKVRQTRPGSVETLEQEMRIIEYADLRGSD</sequence>
<evidence type="ECO:0000256" key="1">
    <source>
        <dbReference type="ARBA" id="ARBA00022801"/>
    </source>
</evidence>
<dbReference type="InterPro" id="IPR000242">
    <property type="entry name" value="PTP_cat"/>
</dbReference>
<dbReference type="Gene3D" id="3.90.190.10">
    <property type="entry name" value="Protein tyrosine phosphatase superfamily"/>
    <property type="match status" value="1"/>
</dbReference>
<dbReference type="SMART" id="SM00404">
    <property type="entry name" value="PTPc_motif"/>
    <property type="match status" value="1"/>
</dbReference>
<dbReference type="PRINTS" id="PR00700">
    <property type="entry name" value="PRTYPHPHTASE"/>
</dbReference>
<accession>E0XSX6</accession>
<organism evidence="4">
    <name type="scientific">uncultured bacterium HF0130_06E03</name>
    <dbReference type="NCBI Taxonomy" id="710813"/>
    <lineage>
        <taxon>Bacteria</taxon>
        <taxon>environmental samples</taxon>
    </lineage>
</organism>
<dbReference type="InterPro" id="IPR029021">
    <property type="entry name" value="Prot-tyrosine_phosphatase-like"/>
</dbReference>
<dbReference type="InterPro" id="IPR050561">
    <property type="entry name" value="PTP"/>
</dbReference>